<evidence type="ECO:0000259" key="2">
    <source>
        <dbReference type="Pfam" id="PF13460"/>
    </source>
</evidence>
<proteinExistence type="inferred from homology"/>
<protein>
    <recommendedName>
        <fullName evidence="2">NAD(P)-binding domain-containing protein</fullName>
    </recommendedName>
</protein>
<evidence type="ECO:0000313" key="4">
    <source>
        <dbReference type="Proteomes" id="UP001056012"/>
    </source>
</evidence>
<dbReference type="OrthoDB" id="419598at2759"/>
<dbReference type="GO" id="GO:0004074">
    <property type="term" value="F:biliverdin reductase [NAD(P)H] activity"/>
    <property type="evidence" value="ECO:0007669"/>
    <property type="project" value="TreeGrafter"/>
</dbReference>
<organism evidence="3 4">
    <name type="scientific">Curvularia clavata</name>
    <dbReference type="NCBI Taxonomy" id="95742"/>
    <lineage>
        <taxon>Eukaryota</taxon>
        <taxon>Fungi</taxon>
        <taxon>Dikarya</taxon>
        <taxon>Ascomycota</taxon>
        <taxon>Pezizomycotina</taxon>
        <taxon>Dothideomycetes</taxon>
        <taxon>Pleosporomycetidae</taxon>
        <taxon>Pleosporales</taxon>
        <taxon>Pleosporineae</taxon>
        <taxon>Pleosporaceae</taxon>
        <taxon>Curvularia</taxon>
    </lineage>
</organism>
<name>A0A9Q8Z520_CURCL</name>
<dbReference type="Proteomes" id="UP001056012">
    <property type="component" value="Chromosome 3"/>
</dbReference>
<evidence type="ECO:0000256" key="1">
    <source>
        <dbReference type="ARBA" id="ARBA00038376"/>
    </source>
</evidence>
<sequence>MHFLVLGATGRTGLFAYKYALNEGHHVTALVRDTSALESHAHLTLVKGSVLSEEDMKRAFTAAGTPIDAVLVFLNCPRTSENPWAKFIGPPRLIADGTANATRALRRQQQQDPRTPKPLVAVLSAFGTGESRQVTPLIMRLLIDYSNVKCSYDDHNATNAEIEDGCGNEIDWTVVMPPALGDAGIKPVKTFAVTQKGAGWSITRESVAKWMVDMASGKFGDQFKNKRVIISN</sequence>
<accession>A0A9Q8Z520</accession>
<dbReference type="InterPro" id="IPR016040">
    <property type="entry name" value="NAD(P)-bd_dom"/>
</dbReference>
<dbReference type="PANTHER" id="PTHR43355">
    <property type="entry name" value="FLAVIN REDUCTASE (NADPH)"/>
    <property type="match status" value="1"/>
</dbReference>
<feature type="domain" description="NAD(P)-binding" evidence="2">
    <location>
        <begin position="7"/>
        <end position="215"/>
    </location>
</feature>
<dbReference type="AlphaFoldDB" id="A0A9Q8Z520"/>
<dbReference type="EMBL" id="CP089276">
    <property type="protein sequence ID" value="USP76451.1"/>
    <property type="molecule type" value="Genomic_DNA"/>
</dbReference>
<gene>
    <name evidence="3" type="ORF">yc1106_03725</name>
</gene>
<dbReference type="InterPro" id="IPR051606">
    <property type="entry name" value="Polyketide_Oxido-like"/>
</dbReference>
<dbReference type="SUPFAM" id="SSF51735">
    <property type="entry name" value="NAD(P)-binding Rossmann-fold domains"/>
    <property type="match status" value="1"/>
</dbReference>
<dbReference type="PANTHER" id="PTHR43355:SF2">
    <property type="entry name" value="FLAVIN REDUCTASE (NADPH)"/>
    <property type="match status" value="1"/>
</dbReference>
<keyword evidence="4" id="KW-1185">Reference proteome</keyword>
<dbReference type="Gene3D" id="3.40.50.720">
    <property type="entry name" value="NAD(P)-binding Rossmann-like Domain"/>
    <property type="match status" value="1"/>
</dbReference>
<comment type="similarity">
    <text evidence="1">Belongs to the avfA family.</text>
</comment>
<dbReference type="VEuPathDB" id="FungiDB:yc1106_03725"/>
<dbReference type="Pfam" id="PF13460">
    <property type="entry name" value="NAD_binding_10"/>
    <property type="match status" value="1"/>
</dbReference>
<evidence type="ECO:0000313" key="3">
    <source>
        <dbReference type="EMBL" id="USP76451.1"/>
    </source>
</evidence>
<dbReference type="InterPro" id="IPR036291">
    <property type="entry name" value="NAD(P)-bd_dom_sf"/>
</dbReference>
<reference evidence="3" key="1">
    <citation type="submission" date="2021-12" db="EMBL/GenBank/DDBJ databases">
        <title>Curvularia clavata genome.</title>
        <authorList>
            <person name="Cao Y."/>
        </authorList>
    </citation>
    <scope>NUCLEOTIDE SEQUENCE</scope>
    <source>
        <strain evidence="3">Yc1106</strain>
    </source>
</reference>
<dbReference type="GO" id="GO:0042602">
    <property type="term" value="F:riboflavin reductase (NADPH) activity"/>
    <property type="evidence" value="ECO:0007669"/>
    <property type="project" value="TreeGrafter"/>
</dbReference>